<keyword evidence="13 18" id="KW-0804">Transcription</keyword>
<dbReference type="Gene3D" id="3.30.160.330">
    <property type="match status" value="1"/>
</dbReference>
<keyword evidence="2 18" id="KW-0244">Early protein</keyword>
<evidence type="ECO:0000256" key="13">
    <source>
        <dbReference type="ARBA" id="ARBA00023163"/>
    </source>
</evidence>
<evidence type="ECO:0000256" key="19">
    <source>
        <dbReference type="PIRNR" id="PIRNR003407"/>
    </source>
</evidence>
<comment type="subunit">
    <text evidence="18">Homodimer. Homooligomer. Interacts with host RB1; this interaction induces dissociation of RB1-E2F1 complex thereby disrupting RB1 activity. Interacts with host EP300; this interaction represses EP300 transcriptional activity. Interacts with protein E2; this interaction inhibits E7 oncogenic activity. Interacts with host TMEM173/STING; this interaction impairs the ability of TMEM173/STING to sense cytosolic DNA and promote the production of type I interferon (IFN-alpha and IFN-beta).</text>
</comment>
<keyword evidence="3 18" id="KW-1048">Host nucleus</keyword>
<organism evidence="20">
    <name type="scientific">Human papillomavirus</name>
    <dbReference type="NCBI Taxonomy" id="10566"/>
    <lineage>
        <taxon>Viruses</taxon>
        <taxon>Monodnaviria</taxon>
        <taxon>Shotokuvirae</taxon>
        <taxon>Cossaviricota</taxon>
        <taxon>Papovaviricetes</taxon>
        <taxon>Zurhausenvirales</taxon>
        <taxon>Papillomaviridae</taxon>
    </lineage>
</organism>
<evidence type="ECO:0000256" key="5">
    <source>
        <dbReference type="ARBA" id="ARBA00022632"/>
    </source>
</evidence>
<dbReference type="HAMAP" id="MF_04004">
    <property type="entry name" value="PPV_E7"/>
    <property type="match status" value="1"/>
</dbReference>
<evidence type="ECO:0000256" key="12">
    <source>
        <dbReference type="ARBA" id="ARBA00023159"/>
    </source>
</evidence>
<evidence type="ECO:0000256" key="14">
    <source>
        <dbReference type="ARBA" id="ARBA00023200"/>
    </source>
</evidence>
<keyword evidence="4 18" id="KW-0945">Host-virus interaction</keyword>
<keyword evidence="1 18" id="KW-1121">Modulation of host cell cycle by virus</keyword>
<comment type="caution">
    <text evidence="18">Lacks conserved residue(s) required for the propagation of feature annotation.</text>
</comment>
<dbReference type="GO" id="GO:0039645">
    <property type="term" value="P:symbiont-mediated perturbation of host cell cycle G1/S transition checkpoint"/>
    <property type="evidence" value="ECO:0007669"/>
    <property type="project" value="UniProtKB-UniRule"/>
</dbReference>
<dbReference type="Pfam" id="PF00527">
    <property type="entry name" value="E7"/>
    <property type="match status" value="1"/>
</dbReference>
<comment type="subcellular location">
    <subcellularLocation>
        <location evidence="18">Host cytoplasm</location>
    </subcellularLocation>
    <subcellularLocation>
        <location evidence="18">Host nucleus</location>
    </subcellularLocation>
    <text evidence="18">Predominantly found in the host nucleus.</text>
</comment>
<dbReference type="GO" id="GO:0008270">
    <property type="term" value="F:zinc ion binding"/>
    <property type="evidence" value="ECO:0007669"/>
    <property type="project" value="UniProtKB-KW"/>
</dbReference>
<keyword evidence="17 18" id="KW-1078">G1/S host cell cycle checkpoint dysregulation by virus</keyword>
<accession>A0A290WJ12</accession>
<dbReference type="SUPFAM" id="SSF161234">
    <property type="entry name" value="E7 C-terminal domain-like"/>
    <property type="match status" value="1"/>
</dbReference>
<evidence type="ECO:0000256" key="8">
    <source>
        <dbReference type="ARBA" id="ARBA00022830"/>
    </source>
</evidence>
<comment type="function">
    <text evidence="18">Plays a role in viral genome replication by driving entry of quiescent cells into the cell cycle. Stimulation of progression from G1 to S phase allows the virus to efficiently use the cellular DNA replicating machinery to achieve viral genome replication. E7 protein has both transforming and trans-activating activities. Induces the disassembly of the E2F1 transcription factor from RB1, with subsequent transcriptional activation of E2F1-regulated S-phase genes. Interferes with host histone deacetylation mediated by HDAC1 and HDAC2, leading to transcription activation. Plays also a role in the inhibition of both antiviral and antiproliferative functions of host interferon alpha. Interaction with host TMEM173/STING impairs the ability of TMEM173/STING to sense cytosolic DNA and promote the production of type I interferon (IFN-alpha and IFN-beta).</text>
</comment>
<dbReference type="GO" id="GO:0039502">
    <property type="term" value="P:symbiont-mediated suppression of host type I interferon-mediated signaling pathway"/>
    <property type="evidence" value="ECO:0007669"/>
    <property type="project" value="UniProtKB-UniRule"/>
</dbReference>
<evidence type="ECO:0000256" key="3">
    <source>
        <dbReference type="ARBA" id="ARBA00022562"/>
    </source>
</evidence>
<dbReference type="InterPro" id="IPR000148">
    <property type="entry name" value="Papilloma_E7"/>
</dbReference>
<evidence type="ECO:0000313" key="20">
    <source>
        <dbReference type="EMBL" id="ATD50850.1"/>
    </source>
</evidence>
<dbReference type="PIRSF" id="PIRSF003407">
    <property type="entry name" value="Papvi_E7"/>
    <property type="match status" value="1"/>
</dbReference>
<feature type="short sequence motif" description="Nuclear export signal" evidence="18">
    <location>
        <begin position="72"/>
        <end position="80"/>
    </location>
</feature>
<evidence type="ECO:0000256" key="17">
    <source>
        <dbReference type="ARBA" id="ARBA00023309"/>
    </source>
</evidence>
<reference evidence="20" key="1">
    <citation type="submission" date="2017-05" db="EMBL/GenBank/DDBJ databases">
        <title>Genomic diversity and evolutionary dynamics of human papillomaviruses (HPV) in oral cavity.</title>
        <authorList>
            <person name="Chen Z."/>
            <person name="Wong B."/>
            <person name="Ho W."/>
            <person name="Chan P."/>
        </authorList>
    </citation>
    <scope>NUCLEOTIDE SEQUENCE</scope>
    <source>
        <strain evidence="20">TG550</strain>
    </source>
</reference>
<evidence type="ECO:0000256" key="6">
    <source>
        <dbReference type="ARBA" id="ARBA00022723"/>
    </source>
</evidence>
<keyword evidence="7 18" id="KW-0863">Zinc-finger</keyword>
<comment type="PTM">
    <text evidence="18">Highly phosphorylated.</text>
</comment>
<keyword evidence="10 18" id="KW-0805">Transcription regulation</keyword>
<keyword evidence="11 18" id="KW-0238">DNA-binding</keyword>
<feature type="zinc finger region" evidence="18">
    <location>
        <begin position="54"/>
        <end position="90"/>
    </location>
</feature>
<dbReference type="GO" id="GO:0003677">
    <property type="term" value="F:DNA binding"/>
    <property type="evidence" value="ECO:0007669"/>
    <property type="project" value="UniProtKB-UniRule"/>
</dbReference>
<dbReference type="GO" id="GO:0019904">
    <property type="term" value="F:protein domain specific binding"/>
    <property type="evidence" value="ECO:0007669"/>
    <property type="project" value="UniProtKB-UniRule"/>
</dbReference>
<evidence type="ECO:0000256" key="15">
    <source>
        <dbReference type="ARBA" id="ARBA00023258"/>
    </source>
</evidence>
<dbReference type="EMBL" id="MF176072">
    <property type="protein sequence ID" value="ATD50850.1"/>
    <property type="molecule type" value="Genomic_DNA"/>
</dbReference>
<evidence type="ECO:0000256" key="1">
    <source>
        <dbReference type="ARBA" id="ARBA00022504"/>
    </source>
</evidence>
<protein>
    <recommendedName>
        <fullName evidence="18 19">Protein E7</fullName>
    </recommendedName>
</protein>
<keyword evidence="5 18" id="KW-1090">Inhibition of host innate immune response by virus</keyword>
<keyword evidence="8 18" id="KW-1114">Inhibition of host interferon signaling pathway by virus</keyword>
<keyword evidence="6 18" id="KW-0479">Metal-binding</keyword>
<evidence type="ECO:0000256" key="11">
    <source>
        <dbReference type="ARBA" id="ARBA00023125"/>
    </source>
</evidence>
<comment type="similarity">
    <text evidence="18 19">Belongs to the papillomaviridae E7 protein family.</text>
</comment>
<dbReference type="EMBL" id="MH777301">
    <property type="protein sequence ID" value="AYA94259.1"/>
    <property type="molecule type" value="Genomic_DNA"/>
</dbReference>
<keyword evidence="16 18" id="KW-0899">Viral immunoevasion</keyword>
<sequence>MRGNQPTLRDIELDLGELVLPENLLCEEVSESLSPDCEPEEEQEVQTYRVDTHCHICGTGVRLCVAASYPAIQLFQELLFGSLALLCPRCSRGHFQHGRSH</sequence>
<evidence type="ECO:0000256" key="7">
    <source>
        <dbReference type="ARBA" id="ARBA00022771"/>
    </source>
</evidence>
<keyword evidence="15" id="KW-0922">Interferon antiviral system evasion</keyword>
<evidence type="ECO:0000313" key="21">
    <source>
        <dbReference type="EMBL" id="AYA94259.1"/>
    </source>
</evidence>
<evidence type="ECO:0000256" key="16">
    <source>
        <dbReference type="ARBA" id="ARBA00023280"/>
    </source>
</evidence>
<dbReference type="GO" id="GO:0042025">
    <property type="term" value="C:host cell nucleus"/>
    <property type="evidence" value="ECO:0007669"/>
    <property type="project" value="UniProtKB-SubCell"/>
</dbReference>
<feature type="short sequence motif" description="LXCXE motif; interaction with host RB1 and TMEM173/STING" evidence="18">
    <location>
        <begin position="24"/>
        <end position="28"/>
    </location>
</feature>
<evidence type="ECO:0000256" key="10">
    <source>
        <dbReference type="ARBA" id="ARBA00023015"/>
    </source>
</evidence>
<comment type="function">
    <text evidence="19">E7 protein has both transforming and trans-activating activities.</text>
</comment>
<comment type="domain">
    <text evidence="18">The E7 terminal domain is an intrinsically disordered domain, whose flexibility and conformational transitions confer target adaptability to the oncoprotein. It allows adaptation to a variety of protein targets and exposes the PEST degradation sequence that regulates its turnover in the cell.</text>
</comment>
<proteinExistence type="inferred from homology"/>
<dbReference type="GO" id="GO:0052170">
    <property type="term" value="P:symbiont-mediated suppression of host innate immune response"/>
    <property type="evidence" value="ECO:0007669"/>
    <property type="project" value="UniProtKB-KW"/>
</dbReference>
<keyword evidence="14 18" id="KW-1035">Host cytoplasm</keyword>
<evidence type="ECO:0000256" key="4">
    <source>
        <dbReference type="ARBA" id="ARBA00022581"/>
    </source>
</evidence>
<evidence type="ECO:0000256" key="9">
    <source>
        <dbReference type="ARBA" id="ARBA00022833"/>
    </source>
</evidence>
<gene>
    <name evidence="18" type="primary">E7</name>
</gene>
<keyword evidence="12 18" id="KW-0010">Activator</keyword>
<dbReference type="GO" id="GO:0006351">
    <property type="term" value="P:DNA-templated transcription"/>
    <property type="evidence" value="ECO:0007669"/>
    <property type="project" value="UniProtKB-UniRule"/>
</dbReference>
<evidence type="ECO:0000256" key="18">
    <source>
        <dbReference type="HAMAP-Rule" id="MF_04004"/>
    </source>
</evidence>
<keyword evidence="9 18" id="KW-0862">Zinc</keyword>
<evidence type="ECO:0000256" key="2">
    <source>
        <dbReference type="ARBA" id="ARBA00022518"/>
    </source>
</evidence>
<dbReference type="GO" id="GO:0003700">
    <property type="term" value="F:DNA-binding transcription factor activity"/>
    <property type="evidence" value="ECO:0007669"/>
    <property type="project" value="UniProtKB-UniRule"/>
</dbReference>
<name>A0A290WJ12_9PAPI</name>
<reference evidence="21" key="2">
    <citation type="journal article" date="2018" name="Nat. Med.">
        <title>Expanded skin virome in DOCK8-deficient patients.</title>
        <authorList>
            <consortium name="NISC Comparative Sequencing Program"/>
            <person name="Tirosh O."/>
            <person name="Conlan S."/>
            <person name="Deming C."/>
            <person name="Lee-Lin S.Q."/>
            <person name="Huang X."/>
            <person name="Su H.C."/>
            <person name="Freeman A.F."/>
            <person name="Segre J.A."/>
            <person name="Kong H.H."/>
        </authorList>
    </citation>
    <scope>NUCLEOTIDE SEQUENCE</scope>
    <source>
        <strain evidence="21">HPV-mSK_159</strain>
    </source>
</reference>
<dbReference type="GO" id="GO:0030430">
    <property type="term" value="C:host cell cytoplasm"/>
    <property type="evidence" value="ECO:0007669"/>
    <property type="project" value="UniProtKB-SubCell"/>
</dbReference>